<reference evidence="11 12" key="1">
    <citation type="journal article" date="2020" name="Microb. Ecol.">
        <title>Ecogenomics of the Marine Benthic Filamentous Cyanobacterium Adonisia.</title>
        <authorList>
            <person name="Walter J.M."/>
            <person name="Coutinho F.H."/>
            <person name="Leomil L."/>
            <person name="Hargreaves P.I."/>
            <person name="Campeao M.E."/>
            <person name="Vieira V.V."/>
            <person name="Silva B.S."/>
            <person name="Fistarol G.O."/>
            <person name="Salomon P.S."/>
            <person name="Sawabe T."/>
            <person name="Mino S."/>
            <person name="Hosokawa M."/>
            <person name="Miyashita H."/>
            <person name="Maruyama F."/>
            <person name="van Verk M.C."/>
            <person name="Dutilh B.E."/>
            <person name="Thompson C.C."/>
            <person name="Thompson F.L."/>
        </authorList>
    </citation>
    <scope>NUCLEOTIDE SEQUENCE [LARGE SCALE GENOMIC DNA]</scope>
    <source>
        <strain evidence="11 12">CCMR0081</strain>
    </source>
</reference>
<dbReference type="CDD" id="cd06223">
    <property type="entry name" value="PRTases_typeI"/>
    <property type="match status" value="1"/>
</dbReference>
<dbReference type="GO" id="GO:0016301">
    <property type="term" value="F:kinase activity"/>
    <property type="evidence" value="ECO:0007669"/>
    <property type="project" value="UniProtKB-KW"/>
</dbReference>
<dbReference type="GO" id="GO:0006164">
    <property type="term" value="P:purine nucleotide biosynthetic process"/>
    <property type="evidence" value="ECO:0007669"/>
    <property type="project" value="TreeGrafter"/>
</dbReference>
<evidence type="ECO:0000256" key="5">
    <source>
        <dbReference type="ARBA" id="ARBA00022741"/>
    </source>
</evidence>
<dbReference type="InterPro" id="IPR005946">
    <property type="entry name" value="Rib-P_diPkinase"/>
</dbReference>
<keyword evidence="8" id="KW-0460">Magnesium</keyword>
<keyword evidence="12" id="KW-1185">Reference proteome</keyword>
<evidence type="ECO:0000313" key="11">
    <source>
        <dbReference type="EMBL" id="NEZ59494.1"/>
    </source>
</evidence>
<keyword evidence="4" id="KW-0545">Nucleotide biosynthesis</keyword>
<proteinExistence type="predicted"/>
<gene>
    <name evidence="11" type="ORF">DXZ20_28390</name>
</gene>
<dbReference type="AlphaFoldDB" id="A0A6M0RTA0"/>
<protein>
    <recommendedName>
        <fullName evidence="1">ribose-phosphate diphosphokinase</fullName>
        <ecNumber evidence="1">2.7.6.1</ecNumber>
    </recommendedName>
</protein>
<dbReference type="Proteomes" id="UP000481033">
    <property type="component" value="Unassembled WGS sequence"/>
</dbReference>
<feature type="domain" description="Ribose-phosphate pyrophosphokinase N-terminal" evidence="10">
    <location>
        <begin position="6"/>
        <end position="126"/>
    </location>
</feature>
<evidence type="ECO:0000256" key="2">
    <source>
        <dbReference type="ARBA" id="ARBA00022679"/>
    </source>
</evidence>
<evidence type="ECO:0000256" key="6">
    <source>
        <dbReference type="ARBA" id="ARBA00022777"/>
    </source>
</evidence>
<dbReference type="GO" id="GO:0005737">
    <property type="term" value="C:cytoplasm"/>
    <property type="evidence" value="ECO:0007669"/>
    <property type="project" value="TreeGrafter"/>
</dbReference>
<keyword evidence="7" id="KW-0067">ATP-binding</keyword>
<dbReference type="InterPro" id="IPR029057">
    <property type="entry name" value="PRTase-like"/>
</dbReference>
<name>A0A6M0RTA0_9CYAN</name>
<evidence type="ECO:0000313" key="12">
    <source>
        <dbReference type="Proteomes" id="UP000481033"/>
    </source>
</evidence>
<dbReference type="InterPro" id="IPR029099">
    <property type="entry name" value="Pribosyltran_N"/>
</dbReference>
<organism evidence="11 12">
    <name type="scientific">Adonisia turfae CCMR0081</name>
    <dbReference type="NCBI Taxonomy" id="2292702"/>
    <lineage>
        <taxon>Bacteria</taxon>
        <taxon>Bacillati</taxon>
        <taxon>Cyanobacteriota</taxon>
        <taxon>Adonisia</taxon>
        <taxon>Adonisia turfae</taxon>
    </lineage>
</organism>
<dbReference type="EMBL" id="QXHD01000004">
    <property type="protein sequence ID" value="NEZ59494.1"/>
    <property type="molecule type" value="Genomic_DNA"/>
</dbReference>
<dbReference type="NCBIfam" id="TIGR01251">
    <property type="entry name" value="ribP_PPkin"/>
    <property type="match status" value="1"/>
</dbReference>
<evidence type="ECO:0000256" key="9">
    <source>
        <dbReference type="ARBA" id="ARBA00049535"/>
    </source>
</evidence>
<dbReference type="FunFam" id="3.40.50.2020:FF:000007">
    <property type="entry name" value="Ribose-phosphate pyrophosphokinase"/>
    <property type="match status" value="1"/>
</dbReference>
<dbReference type="SMART" id="SM01400">
    <property type="entry name" value="Pribosyltran_N"/>
    <property type="match status" value="1"/>
</dbReference>
<keyword evidence="6 11" id="KW-0418">Kinase</keyword>
<dbReference type="PANTHER" id="PTHR10210">
    <property type="entry name" value="RIBOSE-PHOSPHATE DIPHOSPHOKINASE FAMILY MEMBER"/>
    <property type="match status" value="1"/>
</dbReference>
<dbReference type="GO" id="GO:0004749">
    <property type="term" value="F:ribose phosphate diphosphokinase activity"/>
    <property type="evidence" value="ECO:0007669"/>
    <property type="project" value="UniProtKB-EC"/>
</dbReference>
<keyword evidence="2" id="KW-0808">Transferase</keyword>
<dbReference type="SUPFAM" id="SSF53271">
    <property type="entry name" value="PRTase-like"/>
    <property type="match status" value="2"/>
</dbReference>
<comment type="catalytic activity">
    <reaction evidence="9">
        <text>D-ribose 5-phosphate + ATP = 5-phospho-alpha-D-ribose 1-diphosphate + AMP + H(+)</text>
        <dbReference type="Rhea" id="RHEA:15609"/>
        <dbReference type="ChEBI" id="CHEBI:15378"/>
        <dbReference type="ChEBI" id="CHEBI:30616"/>
        <dbReference type="ChEBI" id="CHEBI:58017"/>
        <dbReference type="ChEBI" id="CHEBI:78346"/>
        <dbReference type="ChEBI" id="CHEBI:456215"/>
        <dbReference type="EC" id="2.7.6.1"/>
    </reaction>
</comment>
<evidence type="ECO:0000256" key="3">
    <source>
        <dbReference type="ARBA" id="ARBA00022723"/>
    </source>
</evidence>
<dbReference type="InterPro" id="IPR000836">
    <property type="entry name" value="PRTase_dom"/>
</dbReference>
<dbReference type="Pfam" id="PF14572">
    <property type="entry name" value="Pribosyl_synth"/>
    <property type="match status" value="1"/>
</dbReference>
<comment type="caution">
    <text evidence="11">The sequence shown here is derived from an EMBL/GenBank/DDBJ whole genome shotgun (WGS) entry which is preliminary data.</text>
</comment>
<evidence type="ECO:0000256" key="8">
    <source>
        <dbReference type="ARBA" id="ARBA00022842"/>
    </source>
</evidence>
<dbReference type="GO" id="GO:0000287">
    <property type="term" value="F:magnesium ion binding"/>
    <property type="evidence" value="ECO:0007669"/>
    <property type="project" value="InterPro"/>
</dbReference>
<dbReference type="GO" id="GO:0002189">
    <property type="term" value="C:ribose phosphate diphosphokinase complex"/>
    <property type="evidence" value="ECO:0007669"/>
    <property type="project" value="TreeGrafter"/>
</dbReference>
<evidence type="ECO:0000256" key="1">
    <source>
        <dbReference type="ARBA" id="ARBA00013247"/>
    </source>
</evidence>
<keyword evidence="3" id="KW-0479">Metal-binding</keyword>
<dbReference type="GO" id="GO:0006015">
    <property type="term" value="P:5-phosphoribose 1-diphosphate biosynthetic process"/>
    <property type="evidence" value="ECO:0007669"/>
    <property type="project" value="TreeGrafter"/>
</dbReference>
<dbReference type="Gene3D" id="3.40.50.2020">
    <property type="match status" value="2"/>
</dbReference>
<evidence type="ECO:0000256" key="4">
    <source>
        <dbReference type="ARBA" id="ARBA00022727"/>
    </source>
</evidence>
<dbReference type="RefSeq" id="WP_163662960.1">
    <property type="nucleotide sequence ID" value="NZ_QXHD01000004.1"/>
</dbReference>
<evidence type="ECO:0000259" key="10">
    <source>
        <dbReference type="Pfam" id="PF13793"/>
    </source>
</evidence>
<keyword evidence="5" id="KW-0547">Nucleotide-binding</keyword>
<sequence length="329" mass="36193">MDDRAIKIFSLNTSREFGKRVAAHLGLVLSHHEERDFEDGEHKTRSLVNVRGQDVYVIQSLYGEPGISVNDKLCRLLFFMGALRDASAERVTAIVPYLCYARKDRRTKSRDPVTTRYIAQLLESIGCDRIVTLDVHNLAAFQNAFRCPAEHLEAKNTFVHHFASLLDERDIVVVSPDFGGAKRAEAFRKQLSQKLQRDISIAFAEKHRSSGVVSGSMLVGEIQGRTAIIIDDLISSGTTLARTAKACHSQGAVAVYAAATHGVFAKESNHILAIPDLENIIITDTVPSFRLTASEVTAKLTVLDTTPLFAETIRRLHSGGSLVALLDSP</sequence>
<evidence type="ECO:0000256" key="7">
    <source>
        <dbReference type="ARBA" id="ARBA00022840"/>
    </source>
</evidence>
<dbReference type="PANTHER" id="PTHR10210:SF32">
    <property type="entry name" value="RIBOSE-PHOSPHATE PYROPHOSPHOKINASE 2"/>
    <property type="match status" value="1"/>
</dbReference>
<dbReference type="Pfam" id="PF13793">
    <property type="entry name" value="Pribosyltran_N"/>
    <property type="match status" value="1"/>
</dbReference>
<dbReference type="GO" id="GO:0005524">
    <property type="term" value="F:ATP binding"/>
    <property type="evidence" value="ECO:0007669"/>
    <property type="project" value="UniProtKB-KW"/>
</dbReference>
<dbReference type="EC" id="2.7.6.1" evidence="1"/>
<accession>A0A6M0RTA0</accession>